<dbReference type="AlphaFoldDB" id="A0A1U8ABX4"/>
<organism evidence="1 2">
    <name type="scientific">Nelumbo nucifera</name>
    <name type="common">Sacred lotus</name>
    <dbReference type="NCBI Taxonomy" id="4432"/>
    <lineage>
        <taxon>Eukaryota</taxon>
        <taxon>Viridiplantae</taxon>
        <taxon>Streptophyta</taxon>
        <taxon>Embryophyta</taxon>
        <taxon>Tracheophyta</taxon>
        <taxon>Spermatophyta</taxon>
        <taxon>Magnoliopsida</taxon>
        <taxon>Proteales</taxon>
        <taxon>Nelumbonaceae</taxon>
        <taxon>Nelumbo</taxon>
    </lineage>
</organism>
<keyword evidence="1" id="KW-1185">Reference proteome</keyword>
<evidence type="ECO:0000313" key="2">
    <source>
        <dbReference type="RefSeq" id="XP_010264949.1"/>
    </source>
</evidence>
<reference evidence="2" key="1">
    <citation type="submission" date="2025-08" db="UniProtKB">
        <authorList>
            <consortium name="RefSeq"/>
        </authorList>
    </citation>
    <scope>IDENTIFICATION</scope>
</reference>
<dbReference type="InterPro" id="IPR015655">
    <property type="entry name" value="PP2C"/>
</dbReference>
<accession>A0A1U8ABX4</accession>
<dbReference type="eggNOG" id="KOG0698">
    <property type="taxonomic scope" value="Eukaryota"/>
</dbReference>
<dbReference type="CDD" id="cd00143">
    <property type="entry name" value="PP2Cc"/>
    <property type="match status" value="1"/>
</dbReference>
<name>A0A1U8ABX4_NELNU</name>
<dbReference type="Proteomes" id="UP000189703">
    <property type="component" value="Unplaced"/>
</dbReference>
<dbReference type="Pfam" id="PF00481">
    <property type="entry name" value="PP2C"/>
    <property type="match status" value="2"/>
</dbReference>
<dbReference type="InterPro" id="IPR001932">
    <property type="entry name" value="PPM-type_phosphatase-like_dom"/>
</dbReference>
<dbReference type="KEGG" id="nnu:104602816"/>
<dbReference type="GO" id="GO:0004722">
    <property type="term" value="F:protein serine/threonine phosphatase activity"/>
    <property type="evidence" value="ECO:0000318"/>
    <property type="project" value="GO_Central"/>
</dbReference>
<gene>
    <name evidence="2" type="primary">LOC104602816</name>
</gene>
<proteinExistence type="predicted"/>
<dbReference type="SUPFAM" id="SSF81606">
    <property type="entry name" value="PP2C-like"/>
    <property type="match status" value="1"/>
</dbReference>
<protein>
    <submittedName>
        <fullName evidence="2">Uncharacterized protein</fullName>
    </submittedName>
</protein>
<dbReference type="OMA" id="GTKHSKG"/>
<dbReference type="PROSITE" id="PS51746">
    <property type="entry name" value="PPM_2"/>
    <property type="match status" value="1"/>
</dbReference>
<dbReference type="OrthoDB" id="10264738at2759"/>
<dbReference type="InterPro" id="IPR036457">
    <property type="entry name" value="PPM-type-like_dom_sf"/>
</dbReference>
<dbReference type="GO" id="GO:1902531">
    <property type="term" value="P:regulation of intracellular signal transduction"/>
    <property type="evidence" value="ECO:0000318"/>
    <property type="project" value="GO_Central"/>
</dbReference>
<dbReference type="PANTHER" id="PTHR47992">
    <property type="entry name" value="PROTEIN PHOSPHATASE"/>
    <property type="match status" value="1"/>
</dbReference>
<dbReference type="SMART" id="SM00332">
    <property type="entry name" value="PP2Cc"/>
    <property type="match status" value="1"/>
</dbReference>
<sequence>MGLKDFTRKLKAFRLRRFLKGNSEGSKRASWMNPVSHGIHVINDDRSEKLGSDNSGLDRVVVRREQVNNLEVWVFGVFDAEVGDGVTKYLQSQLFDKKLKESHIRRKSKETMRKAHLYTRLKMHGGDKGNRRLRKDGSASAIVINGEKVVIGNMGDYRAVVCRDGLANQINKKHQRGYWRHWSLSLITGALMPKVRILACELGIGSSKPSKSSEPAVGVVRIDSDTEFIILGSNGIWEVMRNQEAVDLIRHIENAQQAAEWLAKEALMRMSKSQISCIVIRFD</sequence>
<dbReference type="Gene3D" id="3.60.40.10">
    <property type="entry name" value="PPM-type phosphatase domain"/>
    <property type="match status" value="1"/>
</dbReference>
<dbReference type="GeneID" id="104602816"/>
<dbReference type="RefSeq" id="XP_010264949.1">
    <property type="nucleotide sequence ID" value="XM_010266647.2"/>
</dbReference>
<evidence type="ECO:0000313" key="1">
    <source>
        <dbReference type="Proteomes" id="UP000189703"/>
    </source>
</evidence>